<protein>
    <submittedName>
        <fullName evidence="3">Exonuclease</fullName>
    </submittedName>
</protein>
<accession>A0A3N2S225</accession>
<dbReference type="Proteomes" id="UP000268051">
    <property type="component" value="Unassembled WGS sequence"/>
</dbReference>
<keyword evidence="3" id="KW-0269">Exonuclease</keyword>
<dbReference type="InterPro" id="IPR010584">
    <property type="entry name" value="ExoDNase_VIII"/>
</dbReference>
<feature type="region of interest" description="Disordered" evidence="1">
    <location>
        <begin position="503"/>
        <end position="524"/>
    </location>
</feature>
<dbReference type="GO" id="GO:0051908">
    <property type="term" value="F:double-stranded DNA 5'-3' DNA exonuclease activity"/>
    <property type="evidence" value="ECO:0007669"/>
    <property type="project" value="InterPro"/>
</dbReference>
<evidence type="ECO:0000259" key="2">
    <source>
        <dbReference type="Pfam" id="PF16473"/>
    </source>
</evidence>
<organism evidence="3 4">
    <name type="scientific">Kluyvera ascorbata</name>
    <dbReference type="NCBI Taxonomy" id="51288"/>
    <lineage>
        <taxon>Bacteria</taxon>
        <taxon>Pseudomonadati</taxon>
        <taxon>Pseudomonadota</taxon>
        <taxon>Gammaproteobacteria</taxon>
        <taxon>Enterobacterales</taxon>
        <taxon>Enterobacteriaceae</taxon>
        <taxon>Kluyvera</taxon>
    </lineage>
</organism>
<reference evidence="3 4" key="1">
    <citation type="submission" date="2018-10" db="EMBL/GenBank/DDBJ databases">
        <title>Horizontal transference of carbapenem resistance between Klebsiella pneumoniae and Kluyvera ascorbata during abdominal infection: a case report.</title>
        <authorList>
            <person name="Raro O.H.F."/>
            <person name="Lima-Morales D."/>
            <person name="Barth A.L."/>
            <person name="Paim T.G.S."/>
            <person name="Mott M.P."/>
            <person name="Riche C.V.W."/>
            <person name="Teixeira U.F."/>
            <person name="Waechter F."/>
            <person name="Dias C.A.G."/>
        </authorList>
    </citation>
    <scope>NUCLEOTIDE SEQUENCE [LARGE SCALE GENOMIC DNA]</scope>
    <source>
        <strain evidence="3 4">OT2</strain>
    </source>
</reference>
<comment type="caution">
    <text evidence="3">The sequence shown here is derived from an EMBL/GenBank/DDBJ whole genome shotgun (WGS) entry which is preliminary data.</text>
</comment>
<dbReference type="EMBL" id="RHFN01000011">
    <property type="protein sequence ID" value="ROU13724.1"/>
    <property type="molecule type" value="Genomic_DNA"/>
</dbReference>
<keyword evidence="3" id="KW-0378">Hydrolase</keyword>
<dbReference type="Pfam" id="PF16473">
    <property type="entry name" value="Rv2179c-like"/>
    <property type="match status" value="1"/>
</dbReference>
<dbReference type="Gene3D" id="3.30.420.10">
    <property type="entry name" value="Ribonuclease H-like superfamily/Ribonuclease H"/>
    <property type="match status" value="1"/>
</dbReference>
<feature type="domain" description="3'-5' exoribonuclease Rv2179c-like" evidence="2">
    <location>
        <begin position="660"/>
        <end position="836"/>
    </location>
</feature>
<dbReference type="InterPro" id="IPR012337">
    <property type="entry name" value="RNaseH-like_sf"/>
</dbReference>
<sequence>MNNYAYLIKAKAKATEAKSIFCWFSAKSDSRADREILNILEDEGIAVGRTADHQLPIRTNFPVLDDLPEESTLDSTWCDRYQLDDNNCWQKIVLEATPPVDAKTKTDSDDYISVRELSPAQQVACHWLYGKQHPSQEEVRTINEYLENKDGTHNALCVAAAALTSPDVLELTDKLAAKLIESGCACAARSLLVKLLAEIWHKKTDEMTGQDVAQFVQDYETCDTEDERVAVVEAWTRKQEPQIEPESLQVAVASMSFRRRLLAQYLTHELVTIADADLIKQIADAETDTDNSYVQNLLLAAENAGEFKDKANDANLSFLCEAIKSIWPCENKKPELNQLISFIRDWWITPHINRGVFVKAWRTGKPCGPIPMKTTDTGTNAGGVSKTDRGDLLEHSLDTLDLEIAAALLPMDFDIYAFPRGILERSKDIVKNTKTMPAFSAWSELLRKSAGILDYSRAAIFALIRQARQEIHLFPSEHLAYISKNLTETDHVNPSAELLAAARHLPSPKDKSTDTAADDSQWEEVSKRLAAGRGEYVEGISDPNDPKWIHEDLTKPQPDIANMGNAVFSSDGLMGSQSSPALSVVDQVRQRAVEEKLHQANIEETTSNVPMEEISNNEATIDPEIPISKTTTDTAAGDVEDCGQTDPMINDSGHHNDYRHVMVDLEIMGSNSNAPIVSIGAVFFDPNSGNTGAEFYTVISLESSMLFGGVPDAGTIIWWLKQSSEARSAIAMADTITLIDALELFSDFISENSDVGSDVQVWGNGSSFDNVILRSSYVRANIECPWHFSNDRDVRTITEMGKAIGINPRYDIPFEGDLHNALSDARHQVKYVSAIWQKLIRN</sequence>
<dbReference type="SUPFAM" id="SSF53098">
    <property type="entry name" value="Ribonuclease H-like"/>
    <property type="match status" value="1"/>
</dbReference>
<evidence type="ECO:0000256" key="1">
    <source>
        <dbReference type="SAM" id="MobiDB-lite"/>
    </source>
</evidence>
<gene>
    <name evidence="3" type="ORF">EB837_12425</name>
</gene>
<dbReference type="Pfam" id="PF06630">
    <property type="entry name" value="Exonuc_VIII"/>
    <property type="match status" value="1"/>
</dbReference>
<dbReference type="GO" id="GO:0003676">
    <property type="term" value="F:nucleic acid binding"/>
    <property type="evidence" value="ECO:0007669"/>
    <property type="project" value="InterPro"/>
</dbReference>
<evidence type="ECO:0000313" key="4">
    <source>
        <dbReference type="Proteomes" id="UP000268051"/>
    </source>
</evidence>
<dbReference type="InterPro" id="IPR036397">
    <property type="entry name" value="RNaseH_sf"/>
</dbReference>
<dbReference type="OrthoDB" id="256590at2"/>
<evidence type="ECO:0000313" key="3">
    <source>
        <dbReference type="EMBL" id="ROU13724.1"/>
    </source>
</evidence>
<dbReference type="RefSeq" id="WP_123651422.1">
    <property type="nucleotide sequence ID" value="NZ_RHFN01000011.1"/>
</dbReference>
<dbReference type="AlphaFoldDB" id="A0A3N2S225"/>
<proteinExistence type="predicted"/>
<name>A0A3N2S225_9ENTR</name>
<dbReference type="InterPro" id="IPR033390">
    <property type="entry name" value="Rv2179c-like"/>
</dbReference>
<keyword evidence="3" id="KW-0540">Nuclease</keyword>